<dbReference type="Pfam" id="PF14273">
    <property type="entry name" value="DUF4360"/>
    <property type="match status" value="1"/>
</dbReference>
<evidence type="ECO:0000256" key="1">
    <source>
        <dbReference type="SAM" id="SignalP"/>
    </source>
</evidence>
<protein>
    <submittedName>
        <fullName evidence="2">Uncharacterized protein</fullName>
    </submittedName>
</protein>
<dbReference type="EMBL" id="JAACJK010000112">
    <property type="protein sequence ID" value="KAF5331990.1"/>
    <property type="molecule type" value="Genomic_DNA"/>
</dbReference>
<comment type="caution">
    <text evidence="2">The sequence shown here is derived from an EMBL/GenBank/DDBJ whole genome shotgun (WGS) entry which is preliminary data.</text>
</comment>
<dbReference type="OrthoDB" id="10371001at2759"/>
<feature type="chain" id="PRO_5034223618" evidence="1">
    <location>
        <begin position="18"/>
        <end position="160"/>
    </location>
</feature>
<dbReference type="InterPro" id="IPR025649">
    <property type="entry name" value="DUF4360"/>
</dbReference>
<name>A0A8H5FCH4_9AGAR</name>
<accession>A0A8H5FCH4</accession>
<proteinExistence type="predicted"/>
<evidence type="ECO:0000313" key="2">
    <source>
        <dbReference type="EMBL" id="KAF5331990.1"/>
    </source>
</evidence>
<dbReference type="Proteomes" id="UP000541558">
    <property type="component" value="Unassembled WGS sequence"/>
</dbReference>
<dbReference type="PANTHER" id="PTHR38847:SF1">
    <property type="entry name" value="PSEUDOURIDINE SYNTHASE RSUA_RLUA-LIKE DOMAIN-CONTAINING PROTEIN"/>
    <property type="match status" value="1"/>
</dbReference>
<dbReference type="PANTHER" id="PTHR38847">
    <property type="match status" value="1"/>
</dbReference>
<dbReference type="AlphaFoldDB" id="A0A8H5FCH4"/>
<sequence length="160" mass="15937">MFKSFVSLVALASLVAAAPSLVARAVPAGFAVTGTSYSGPGCPAGSAVVNVAADSSAFSVVYSEFTLNVGPGLPSPDSKTCTVTLNLVIPSGYTVGLAPLDNGSFRQDDGTVGGGFGVNDIFTTSQLTLTTNAVLIAGGPTSTGVLIIDSLDGHFTFTQV</sequence>
<keyword evidence="1" id="KW-0732">Signal</keyword>
<reference evidence="2 3" key="1">
    <citation type="journal article" date="2020" name="ISME J.">
        <title>Uncovering the hidden diversity of litter-decomposition mechanisms in mushroom-forming fungi.</title>
        <authorList>
            <person name="Floudas D."/>
            <person name="Bentzer J."/>
            <person name="Ahren D."/>
            <person name="Johansson T."/>
            <person name="Persson P."/>
            <person name="Tunlid A."/>
        </authorList>
    </citation>
    <scope>NUCLEOTIDE SEQUENCE [LARGE SCALE GENOMIC DNA]</scope>
    <source>
        <strain evidence="2 3">CBS 175.51</strain>
    </source>
</reference>
<gene>
    <name evidence="2" type="ORF">D9611_009006</name>
</gene>
<organism evidence="2 3">
    <name type="scientific">Ephemerocybe angulata</name>
    <dbReference type="NCBI Taxonomy" id="980116"/>
    <lineage>
        <taxon>Eukaryota</taxon>
        <taxon>Fungi</taxon>
        <taxon>Dikarya</taxon>
        <taxon>Basidiomycota</taxon>
        <taxon>Agaricomycotina</taxon>
        <taxon>Agaricomycetes</taxon>
        <taxon>Agaricomycetidae</taxon>
        <taxon>Agaricales</taxon>
        <taxon>Agaricineae</taxon>
        <taxon>Psathyrellaceae</taxon>
        <taxon>Ephemerocybe</taxon>
    </lineage>
</organism>
<keyword evidence="3" id="KW-1185">Reference proteome</keyword>
<evidence type="ECO:0000313" key="3">
    <source>
        <dbReference type="Proteomes" id="UP000541558"/>
    </source>
</evidence>
<feature type="signal peptide" evidence="1">
    <location>
        <begin position="1"/>
        <end position="17"/>
    </location>
</feature>